<comment type="function">
    <text evidence="4">Component of a hydro-lyase that catalyzes the dehydration of mevalonate 5-phosphate (MVA5P) to form trans-anhydromevalonate 5-phosphate (tAHMP). Involved in the archaeal mevalonate (MVA) pathway, which provides fundamental precursors for isoprenoid biosynthesis, such as isopentenyl diphosphate (IPP) and dimethylallyl diphosphate (DMAPP).</text>
</comment>
<keyword evidence="1" id="KW-0408">Iron</keyword>
<dbReference type="EC" id="4.2.1.182" evidence="7"/>
<evidence type="ECO:0000313" key="10">
    <source>
        <dbReference type="EMBL" id="GBF08448.1"/>
    </source>
</evidence>
<evidence type="ECO:0000256" key="4">
    <source>
        <dbReference type="ARBA" id="ARBA00045299"/>
    </source>
</evidence>
<dbReference type="PANTHER" id="PTHR36577">
    <property type="entry name" value="DUF521 DOMAIN PROTEIN (AFU_ORTHOLOGUE AFUA_6G00490)"/>
    <property type="match status" value="1"/>
</dbReference>
<gene>
    <name evidence="10" type="ORF">apy_01730</name>
</gene>
<protein>
    <recommendedName>
        <fullName evidence="8">Phosphomevalonate dehydratase large subunit</fullName>
        <ecNumber evidence="7">4.2.1.182</ecNumber>
    </recommendedName>
</protein>
<evidence type="ECO:0000256" key="3">
    <source>
        <dbReference type="ARBA" id="ARBA00045120"/>
    </source>
</evidence>
<evidence type="ECO:0000256" key="5">
    <source>
        <dbReference type="ARBA" id="ARBA00046333"/>
    </source>
</evidence>
<evidence type="ECO:0000313" key="11">
    <source>
        <dbReference type="Proteomes" id="UP000291213"/>
    </source>
</evidence>
<dbReference type="PANTHER" id="PTHR36577:SF3">
    <property type="entry name" value="DUF521 DOMAIN PROTEIN (AFU_ORTHOLOGUE AFUA_6G00490)"/>
    <property type="match status" value="1"/>
</dbReference>
<keyword evidence="2" id="KW-0456">Lyase</keyword>
<evidence type="ECO:0000256" key="8">
    <source>
        <dbReference type="ARBA" id="ARBA00047196"/>
    </source>
</evidence>
<evidence type="ECO:0000256" key="6">
    <source>
        <dbReference type="ARBA" id="ARBA00046520"/>
    </source>
</evidence>
<name>A0A401H7U5_AERPX</name>
<accession>A0A401H7U5</accession>
<dbReference type="AlphaFoldDB" id="A0A401H7U5"/>
<dbReference type="Pfam" id="PF04412">
    <property type="entry name" value="AcnX"/>
    <property type="match status" value="1"/>
</dbReference>
<sequence length="407" mass="43774">MGWCVLYLTREEERILAGEEGEARAKALEVIVKVGEAVGAERLIPIKHAHVSGASYMTIGDAGLRFLARLAESGAMFSVPTTVNPVSYDVEEPGAIPMVRLSPRIVKAQGEILRALEAMGADLILTCTPYYTEVPRRVGLREGDSVAWGESSAVAYANSVLGIHTNREGGPLALMAGIAGRTYFYGAHDPEWRKPRVAYRLETPKVLDETEAGVLGEVIATQHRDEHPPLLDAPLGGEAALKELSAAVGSAGSLAMVHITGVTPGDPGDMIEEFVTMDYGDLARRMEDLAPGFEPDILYVGCPHASIEELRRLYRALSKAGERAGGRTVVSISRSLYLQALREGLVEKLKGLGVRFVRDSCLIVSPFSGSARGVRVATNSYKAYFYLSKKGVEVGLAPIEALPKLVS</sequence>
<proteinExistence type="inferred from homology"/>
<evidence type="ECO:0000256" key="7">
    <source>
        <dbReference type="ARBA" id="ARBA00047176"/>
    </source>
</evidence>
<evidence type="ECO:0000259" key="9">
    <source>
        <dbReference type="Pfam" id="PF04412"/>
    </source>
</evidence>
<comment type="catalytic activity">
    <reaction evidence="3">
        <text>(R)-5-phosphomevalonate = (2E)-3-methyl-5-phosphooxypent-2-enoate + H2O</text>
        <dbReference type="Rhea" id="RHEA:78975"/>
        <dbReference type="ChEBI" id="CHEBI:15377"/>
        <dbReference type="ChEBI" id="CHEBI:58146"/>
        <dbReference type="ChEBI" id="CHEBI:229665"/>
        <dbReference type="EC" id="4.2.1.182"/>
    </reaction>
    <physiologicalReaction direction="left-to-right" evidence="3">
        <dbReference type="Rhea" id="RHEA:78976"/>
    </physiologicalReaction>
</comment>
<dbReference type="InterPro" id="IPR007506">
    <property type="entry name" value="PMDh-L-like_dom"/>
</dbReference>
<evidence type="ECO:0000256" key="1">
    <source>
        <dbReference type="ARBA" id="ARBA00023004"/>
    </source>
</evidence>
<dbReference type="Proteomes" id="UP000291213">
    <property type="component" value="Unassembled WGS sequence"/>
</dbReference>
<comment type="similarity">
    <text evidence="5">Belongs to the AcnX type II large subunit family.</text>
</comment>
<reference evidence="10 11" key="1">
    <citation type="submission" date="2017-02" db="EMBL/GenBank/DDBJ databases">
        <title>isolation and characterization of a novel temperate virus Aeropyrum globular virus 1 infecting hyperthermophilic archaeon Aeropyrum.</title>
        <authorList>
            <person name="Yumiya M."/>
            <person name="Yoshida T."/>
            <person name="Sako Y."/>
        </authorList>
    </citation>
    <scope>NUCLEOTIDE SEQUENCE [LARGE SCALE GENOMIC DNA]</scope>
    <source>
        <strain evidence="10 11">YK1-12-2013</strain>
    </source>
</reference>
<dbReference type="GO" id="GO:0016829">
    <property type="term" value="F:lyase activity"/>
    <property type="evidence" value="ECO:0007669"/>
    <property type="project" value="UniProtKB-KW"/>
</dbReference>
<dbReference type="EMBL" id="BDMD01000006">
    <property type="protein sequence ID" value="GBF08448.1"/>
    <property type="molecule type" value="Genomic_DNA"/>
</dbReference>
<feature type="domain" description="Phosphomevalonate dehydratase large subunit-like" evidence="9">
    <location>
        <begin position="6"/>
        <end position="400"/>
    </location>
</feature>
<organism evidence="10 11">
    <name type="scientific">Aeropyrum pernix</name>
    <dbReference type="NCBI Taxonomy" id="56636"/>
    <lineage>
        <taxon>Archaea</taxon>
        <taxon>Thermoproteota</taxon>
        <taxon>Thermoprotei</taxon>
        <taxon>Desulfurococcales</taxon>
        <taxon>Desulfurococcaceae</taxon>
        <taxon>Aeropyrum</taxon>
    </lineage>
</organism>
<dbReference type="CDD" id="cd01355">
    <property type="entry name" value="AcnX"/>
    <property type="match status" value="1"/>
</dbReference>
<comment type="caution">
    <text evidence="10">The sequence shown here is derived from an EMBL/GenBank/DDBJ whole genome shotgun (WGS) entry which is preliminary data.</text>
</comment>
<comment type="subunit">
    <text evidence="6">Heterodimer composed of a large subunit (PMDh-L) and a small subunit (PMDh-S).</text>
</comment>
<evidence type="ECO:0000256" key="2">
    <source>
        <dbReference type="ARBA" id="ARBA00023239"/>
    </source>
</evidence>